<protein>
    <submittedName>
        <fullName evidence="1">Uncharacterized protein</fullName>
    </submittedName>
</protein>
<dbReference type="Proteomes" id="UP000314294">
    <property type="component" value="Unassembled WGS sequence"/>
</dbReference>
<comment type="caution">
    <text evidence="1">The sequence shown here is derived from an EMBL/GenBank/DDBJ whole genome shotgun (WGS) entry which is preliminary data.</text>
</comment>
<dbReference type="AlphaFoldDB" id="A0A4Z2HTQ2"/>
<accession>A0A4Z2HTQ2</accession>
<dbReference type="EMBL" id="SRLO01000178">
    <property type="protein sequence ID" value="TNN69226.1"/>
    <property type="molecule type" value="Genomic_DNA"/>
</dbReference>
<sequence length="150" mass="16395">MPRGGSVVVNRLRDALSIFERVEGRLLVVGGLQQPLRGAAAERRCGAAAVDRLQAHRPLHLPRSRVGSGRARLQHIGSSHLHLQHLVENRLGQAFSNVPLVVPVDQLVSVLLVWNDTPTPADLRTATVSAGFEPRCLLIRVLLKYPARSC</sequence>
<organism evidence="1 2">
    <name type="scientific">Liparis tanakae</name>
    <name type="common">Tanaka's snailfish</name>
    <dbReference type="NCBI Taxonomy" id="230148"/>
    <lineage>
        <taxon>Eukaryota</taxon>
        <taxon>Metazoa</taxon>
        <taxon>Chordata</taxon>
        <taxon>Craniata</taxon>
        <taxon>Vertebrata</taxon>
        <taxon>Euteleostomi</taxon>
        <taxon>Actinopterygii</taxon>
        <taxon>Neopterygii</taxon>
        <taxon>Teleostei</taxon>
        <taxon>Neoteleostei</taxon>
        <taxon>Acanthomorphata</taxon>
        <taxon>Eupercaria</taxon>
        <taxon>Perciformes</taxon>
        <taxon>Cottioidei</taxon>
        <taxon>Cottales</taxon>
        <taxon>Liparidae</taxon>
        <taxon>Liparis</taxon>
    </lineage>
</organism>
<reference evidence="1 2" key="1">
    <citation type="submission" date="2019-03" db="EMBL/GenBank/DDBJ databases">
        <title>First draft genome of Liparis tanakae, snailfish: a comprehensive survey of snailfish specific genes.</title>
        <authorList>
            <person name="Kim W."/>
            <person name="Song I."/>
            <person name="Jeong J.-H."/>
            <person name="Kim D."/>
            <person name="Kim S."/>
            <person name="Ryu S."/>
            <person name="Song J.Y."/>
            <person name="Lee S.K."/>
        </authorList>
    </citation>
    <scope>NUCLEOTIDE SEQUENCE [LARGE SCALE GENOMIC DNA]</scope>
    <source>
        <tissue evidence="1">Muscle</tissue>
    </source>
</reference>
<gene>
    <name evidence="1" type="ORF">EYF80_020543</name>
</gene>
<evidence type="ECO:0000313" key="2">
    <source>
        <dbReference type="Proteomes" id="UP000314294"/>
    </source>
</evidence>
<proteinExistence type="predicted"/>
<keyword evidence="2" id="KW-1185">Reference proteome</keyword>
<evidence type="ECO:0000313" key="1">
    <source>
        <dbReference type="EMBL" id="TNN69226.1"/>
    </source>
</evidence>
<name>A0A4Z2HTQ2_9TELE</name>